<dbReference type="AlphaFoldDB" id="A0AAV8HQC8"/>
<evidence type="ECO:0000259" key="10">
    <source>
        <dbReference type="Pfam" id="PF00182"/>
    </source>
</evidence>
<dbReference type="InterPro" id="IPR023346">
    <property type="entry name" value="Lysozyme-like_dom_sf"/>
</dbReference>
<name>A0AAV8HQC8_9POAL</name>
<dbReference type="SUPFAM" id="SSF53955">
    <property type="entry name" value="Lysozyme-like"/>
    <property type="match status" value="1"/>
</dbReference>
<dbReference type="GO" id="GO:0008843">
    <property type="term" value="F:endochitinase activity"/>
    <property type="evidence" value="ECO:0007669"/>
    <property type="project" value="UniProtKB-EC"/>
</dbReference>
<evidence type="ECO:0000256" key="7">
    <source>
        <dbReference type="ARBA" id="ARBA00023326"/>
    </source>
</evidence>
<keyword evidence="12" id="KW-1185">Reference proteome</keyword>
<dbReference type="Proteomes" id="UP001140206">
    <property type="component" value="Chromosome 1"/>
</dbReference>
<dbReference type="Gene3D" id="3.30.20.10">
    <property type="entry name" value="Endochitinase, domain 2"/>
    <property type="match status" value="1"/>
</dbReference>
<accession>A0AAV8HQC8</accession>
<dbReference type="PANTHER" id="PTHR22595">
    <property type="entry name" value="CHITINASE-RELATED"/>
    <property type="match status" value="1"/>
</dbReference>
<evidence type="ECO:0000313" key="11">
    <source>
        <dbReference type="EMBL" id="KAJ4817816.1"/>
    </source>
</evidence>
<proteinExistence type="predicted"/>
<sequence length="364" mass="41010">MKKNPRCPFTVGDLSSPSLSSSSSLRPGHASMPLRLSLSLPLKISPLTLSNHHRLAAIKTQECSNQQWDEISCGGTSCDSFSSSSSNRGKEKEKICDAGWECSGSKYCCNETVSKFFQVYQFEQLFPKRNDDLLAHAQHFWDYHSFVTASSLFQPLGFGTTGAEKMQMKEVAAFLGHVGAKTTCGDMEVWAWGLCYNHEMSPSQRYCADDFKYPCVDGVEYYGRGAIPVYWNYNYGRIGDAFKVDLLHHPEYLERNATLAFMAAMWQWMTPVKKKQPSAHDVFVGNWKPTKNDTEEYRLPGFGATMNIMIGDLICGNGYIESMNNTISFYQHYLDLMGVGREHYGDNLDCAKQKAFNPSAPEHK</sequence>
<keyword evidence="7" id="KW-0624">Polysaccharide degradation</keyword>
<dbReference type="Pfam" id="PF00182">
    <property type="entry name" value="Glyco_hydro_19"/>
    <property type="match status" value="1"/>
</dbReference>
<keyword evidence="4 8" id="KW-1015">Disulfide bond</keyword>
<dbReference type="PANTHER" id="PTHR22595:SF207">
    <property type="entry name" value="CHITINASE"/>
    <property type="match status" value="1"/>
</dbReference>
<dbReference type="CDD" id="cd00325">
    <property type="entry name" value="chitinase_GH19"/>
    <property type="match status" value="1"/>
</dbReference>
<evidence type="ECO:0000256" key="2">
    <source>
        <dbReference type="ARBA" id="ARBA00012729"/>
    </source>
</evidence>
<evidence type="ECO:0000256" key="4">
    <source>
        <dbReference type="ARBA" id="ARBA00023157"/>
    </source>
</evidence>
<keyword evidence="6" id="KW-0326">Glycosidase</keyword>
<evidence type="ECO:0000256" key="8">
    <source>
        <dbReference type="PIRSR" id="PIRSR001060-2"/>
    </source>
</evidence>
<evidence type="ECO:0000256" key="3">
    <source>
        <dbReference type="ARBA" id="ARBA00022801"/>
    </source>
</evidence>
<keyword evidence="3" id="KW-0378">Hydrolase</keyword>
<dbReference type="FunFam" id="3.30.20.10:FF:000001">
    <property type="entry name" value="Endochitinase (Chitinase)"/>
    <property type="match status" value="1"/>
</dbReference>
<comment type="caution">
    <text evidence="11">The sequence shown here is derived from an EMBL/GenBank/DDBJ whole genome shotgun (WGS) entry which is preliminary data.</text>
</comment>
<feature type="domain" description="Glycoside hydrolase family 19 catalytic" evidence="10">
    <location>
        <begin position="121"/>
        <end position="350"/>
    </location>
</feature>
<feature type="region of interest" description="Disordered" evidence="9">
    <location>
        <begin position="1"/>
        <end position="26"/>
    </location>
</feature>
<dbReference type="GO" id="GO:0006032">
    <property type="term" value="P:chitin catabolic process"/>
    <property type="evidence" value="ECO:0007669"/>
    <property type="project" value="InterPro"/>
</dbReference>
<gene>
    <name evidence="11" type="ORF">LUZ62_030382</name>
</gene>
<evidence type="ECO:0000256" key="1">
    <source>
        <dbReference type="ARBA" id="ARBA00000822"/>
    </source>
</evidence>
<feature type="disulfide bond" evidence="8">
    <location>
        <begin position="207"/>
        <end position="215"/>
    </location>
</feature>
<evidence type="ECO:0000313" key="12">
    <source>
        <dbReference type="Proteomes" id="UP001140206"/>
    </source>
</evidence>
<dbReference type="Gene3D" id="1.10.530.10">
    <property type="match status" value="1"/>
</dbReference>
<keyword evidence="5" id="KW-0119">Carbohydrate metabolism</keyword>
<dbReference type="EC" id="3.2.1.14" evidence="2"/>
<dbReference type="GO" id="GO:0016998">
    <property type="term" value="P:cell wall macromolecule catabolic process"/>
    <property type="evidence" value="ECO:0007669"/>
    <property type="project" value="InterPro"/>
</dbReference>
<comment type="catalytic activity">
    <reaction evidence="1">
        <text>Random endo-hydrolysis of N-acetyl-beta-D-glucosaminide (1-&gt;4)-beta-linkages in chitin and chitodextrins.</text>
        <dbReference type="EC" id="3.2.1.14"/>
    </reaction>
</comment>
<dbReference type="EMBL" id="JAMFTS010000001">
    <property type="protein sequence ID" value="KAJ4817816.1"/>
    <property type="molecule type" value="Genomic_DNA"/>
</dbReference>
<dbReference type="InterPro" id="IPR000726">
    <property type="entry name" value="Glyco_hydro_19_cat"/>
</dbReference>
<protein>
    <recommendedName>
        <fullName evidence="2">chitinase</fullName>
        <ecNumber evidence="2">3.2.1.14</ecNumber>
    </recommendedName>
</protein>
<feature type="compositionally biased region" description="Low complexity" evidence="9">
    <location>
        <begin position="14"/>
        <end position="26"/>
    </location>
</feature>
<evidence type="ECO:0000256" key="5">
    <source>
        <dbReference type="ARBA" id="ARBA00023277"/>
    </source>
</evidence>
<dbReference type="InterPro" id="IPR016283">
    <property type="entry name" value="Glyco_hydro_19"/>
</dbReference>
<dbReference type="GO" id="GO:0000272">
    <property type="term" value="P:polysaccharide catabolic process"/>
    <property type="evidence" value="ECO:0007669"/>
    <property type="project" value="UniProtKB-KW"/>
</dbReference>
<evidence type="ECO:0000256" key="6">
    <source>
        <dbReference type="ARBA" id="ARBA00023295"/>
    </source>
</evidence>
<reference evidence="11" key="1">
    <citation type="submission" date="2022-08" db="EMBL/GenBank/DDBJ databases">
        <authorList>
            <person name="Marques A."/>
        </authorList>
    </citation>
    <scope>NUCLEOTIDE SEQUENCE</scope>
    <source>
        <strain evidence="11">RhyPub2mFocal</strain>
        <tissue evidence="11">Leaves</tissue>
    </source>
</reference>
<organism evidence="11 12">
    <name type="scientific">Rhynchospora pubera</name>
    <dbReference type="NCBI Taxonomy" id="906938"/>
    <lineage>
        <taxon>Eukaryota</taxon>
        <taxon>Viridiplantae</taxon>
        <taxon>Streptophyta</taxon>
        <taxon>Embryophyta</taxon>
        <taxon>Tracheophyta</taxon>
        <taxon>Spermatophyta</taxon>
        <taxon>Magnoliopsida</taxon>
        <taxon>Liliopsida</taxon>
        <taxon>Poales</taxon>
        <taxon>Cyperaceae</taxon>
        <taxon>Cyperoideae</taxon>
        <taxon>Rhynchosporeae</taxon>
        <taxon>Rhynchospora</taxon>
    </lineage>
</organism>
<dbReference type="PIRSF" id="PIRSF001060">
    <property type="entry name" value="Endochitinase"/>
    <property type="match status" value="1"/>
</dbReference>
<feature type="disulfide bond" evidence="8">
    <location>
        <begin position="315"/>
        <end position="350"/>
    </location>
</feature>
<evidence type="ECO:0000256" key="9">
    <source>
        <dbReference type="SAM" id="MobiDB-lite"/>
    </source>
</evidence>